<dbReference type="Proteomes" id="UP000607653">
    <property type="component" value="Unassembled WGS sequence"/>
</dbReference>
<reference evidence="1 2" key="1">
    <citation type="journal article" date="2020" name="Mol. Biol. Evol.">
        <title>Distinct Expression and Methylation Patterns for Genes with Different Fates following a Single Whole-Genome Duplication in Flowering Plants.</title>
        <authorList>
            <person name="Shi T."/>
            <person name="Rahmani R.S."/>
            <person name="Gugger P.F."/>
            <person name="Wang M."/>
            <person name="Li H."/>
            <person name="Zhang Y."/>
            <person name="Li Z."/>
            <person name="Wang Q."/>
            <person name="Van de Peer Y."/>
            <person name="Marchal K."/>
            <person name="Chen J."/>
        </authorList>
    </citation>
    <scope>NUCLEOTIDE SEQUENCE [LARGE SCALE GENOMIC DNA]</scope>
    <source>
        <tissue evidence="1">Leaf</tissue>
    </source>
</reference>
<protein>
    <submittedName>
        <fullName evidence="1">Uncharacterized protein</fullName>
    </submittedName>
</protein>
<accession>A0A822ZJM2</accession>
<dbReference type="PANTHER" id="PTHR34222">
    <property type="entry name" value="GAG_PRE-INTEGRS DOMAIN-CONTAINING PROTEIN"/>
    <property type="match status" value="1"/>
</dbReference>
<dbReference type="PANTHER" id="PTHR34222:SF28">
    <property type="entry name" value="CCHC-TYPE DOMAIN-CONTAINING PROTEIN"/>
    <property type="match status" value="1"/>
</dbReference>
<name>A0A822ZJM2_NELNU</name>
<evidence type="ECO:0000313" key="2">
    <source>
        <dbReference type="Proteomes" id="UP000607653"/>
    </source>
</evidence>
<dbReference type="AlphaFoldDB" id="A0A822ZJM2"/>
<organism evidence="1 2">
    <name type="scientific">Nelumbo nucifera</name>
    <name type="common">Sacred lotus</name>
    <dbReference type="NCBI Taxonomy" id="4432"/>
    <lineage>
        <taxon>Eukaryota</taxon>
        <taxon>Viridiplantae</taxon>
        <taxon>Streptophyta</taxon>
        <taxon>Embryophyta</taxon>
        <taxon>Tracheophyta</taxon>
        <taxon>Spermatophyta</taxon>
        <taxon>Magnoliopsida</taxon>
        <taxon>Proteales</taxon>
        <taxon>Nelumbonaceae</taxon>
        <taxon>Nelumbo</taxon>
    </lineage>
</organism>
<gene>
    <name evidence="1" type="ORF">HUJ06_003552</name>
</gene>
<proteinExistence type="predicted"/>
<comment type="caution">
    <text evidence="1">The sequence shown here is derived from an EMBL/GenBank/DDBJ whole genome shotgun (WGS) entry which is preliminary data.</text>
</comment>
<evidence type="ECO:0000313" key="1">
    <source>
        <dbReference type="EMBL" id="DAD45322.1"/>
    </source>
</evidence>
<keyword evidence="2" id="KW-1185">Reference proteome</keyword>
<dbReference type="EMBL" id="DUZY01000007">
    <property type="protein sequence ID" value="DAD45322.1"/>
    <property type="molecule type" value="Genomic_DNA"/>
</dbReference>
<sequence length="111" mass="12481">MGLDDRYGTVRSNIISMDPLPSLARCFAMISREELQLKVGQREDPRVQVAAFASQGKLDQRGQTREGRDSADLLVVCTHCKRHGHDKSRCFEIIGYPKHWKNRNGGKAGRG</sequence>